<protein>
    <submittedName>
        <fullName evidence="1">Uncharacterized protein</fullName>
    </submittedName>
</protein>
<dbReference type="AlphaFoldDB" id="A0A7U3YLU4"/>
<sequence>MSEHSPLNVKSAKLKKALVWMTETLAEHPEKTRRAILQQAELRFDLTPIECEFLDKHLITPQG</sequence>
<reference evidence="1 2" key="1">
    <citation type="journal article" date="2011" name="Stand. Genomic Sci.">
        <title>Complete genome sequence of Desulfobulbus propionicus type strain (1pr3).</title>
        <authorList>
            <person name="Pagani I."/>
            <person name="Lapidus A."/>
            <person name="Nolan M."/>
            <person name="Lucas S."/>
            <person name="Hammon N."/>
            <person name="Deshpande S."/>
            <person name="Cheng J.F."/>
            <person name="Chertkov O."/>
            <person name="Davenport K."/>
            <person name="Tapia R."/>
            <person name="Han C."/>
            <person name="Goodwin L."/>
            <person name="Pitluck S."/>
            <person name="Liolios K."/>
            <person name="Mavromatis K."/>
            <person name="Ivanova N."/>
            <person name="Mikhailova N."/>
            <person name="Pati A."/>
            <person name="Chen A."/>
            <person name="Palaniappan K."/>
            <person name="Land M."/>
            <person name="Hauser L."/>
            <person name="Chang Y.J."/>
            <person name="Jeffries C.D."/>
            <person name="Detter J.C."/>
            <person name="Brambilla E."/>
            <person name="Kannan K.P."/>
            <person name="Djao O.D."/>
            <person name="Rohde M."/>
            <person name="Pukall R."/>
            <person name="Spring S."/>
            <person name="Goker M."/>
            <person name="Sikorski J."/>
            <person name="Woyke T."/>
            <person name="Bristow J."/>
            <person name="Eisen J.A."/>
            <person name="Markowitz V."/>
            <person name="Hugenholtz P."/>
            <person name="Kyrpides N.C."/>
            <person name="Klenk H.P."/>
        </authorList>
    </citation>
    <scope>NUCLEOTIDE SEQUENCE [LARGE SCALE GENOMIC DNA]</scope>
    <source>
        <strain evidence="2">ATCC 33891 / DSM 2032 / 1pr3</strain>
    </source>
</reference>
<organism evidence="1 2">
    <name type="scientific">Desulfobulbus propionicus (strain ATCC 33891 / DSM 2032 / VKM B-1956 / 1pr3)</name>
    <dbReference type="NCBI Taxonomy" id="577650"/>
    <lineage>
        <taxon>Bacteria</taxon>
        <taxon>Pseudomonadati</taxon>
        <taxon>Thermodesulfobacteriota</taxon>
        <taxon>Desulfobulbia</taxon>
        <taxon>Desulfobulbales</taxon>
        <taxon>Desulfobulbaceae</taxon>
        <taxon>Desulfobulbus</taxon>
    </lineage>
</organism>
<evidence type="ECO:0000313" key="1">
    <source>
        <dbReference type="EMBL" id="ADW17766.1"/>
    </source>
</evidence>
<dbReference type="Proteomes" id="UP000006365">
    <property type="component" value="Chromosome"/>
</dbReference>
<evidence type="ECO:0000313" key="2">
    <source>
        <dbReference type="Proteomes" id="UP000006365"/>
    </source>
</evidence>
<gene>
    <name evidence="1" type="ordered locus">Despr_1614</name>
</gene>
<keyword evidence="2" id="KW-1185">Reference proteome</keyword>
<accession>A0A7U3YLU4</accession>
<name>A0A7U3YLU4_DESPD</name>
<dbReference type="EMBL" id="CP002364">
    <property type="protein sequence ID" value="ADW17766.1"/>
    <property type="molecule type" value="Genomic_DNA"/>
</dbReference>
<proteinExistence type="predicted"/>
<dbReference type="KEGG" id="dpr:Despr_1614"/>